<evidence type="ECO:0000256" key="2">
    <source>
        <dbReference type="ARBA" id="ARBA00023125"/>
    </source>
</evidence>
<dbReference type="Pfam" id="PF00356">
    <property type="entry name" value="LacI"/>
    <property type="match status" value="1"/>
</dbReference>
<dbReference type="RefSeq" id="WP_160655818.1">
    <property type="nucleotide sequence ID" value="NZ_JBHRWU010000001.1"/>
</dbReference>
<keyword evidence="1" id="KW-0805">Transcription regulation</keyword>
<proteinExistence type="predicted"/>
<dbReference type="PROSITE" id="PS00356">
    <property type="entry name" value="HTH_LACI_1"/>
    <property type="match status" value="1"/>
</dbReference>
<dbReference type="PANTHER" id="PTHR30146:SF145">
    <property type="entry name" value="RIBOSE OPERON REPRESSOR"/>
    <property type="match status" value="1"/>
</dbReference>
<reference evidence="5 6" key="1">
    <citation type="submission" date="2019-12" db="EMBL/GenBank/DDBJ databases">
        <title>Salinicoccus cyprini sp. nov., isolated from gastro-intestinal tract of mirror carp, Cyprinus carpio var. specularis, collected from Gobind Sagar Reservoir, Himachal Pradesh, India.</title>
        <authorList>
            <person name="Talwar C."/>
            <person name="Singh A.K."/>
            <person name="Lal R."/>
            <person name="Negi R.K."/>
        </authorList>
    </citation>
    <scope>NUCLEOTIDE SEQUENCE [LARGE SCALE GENOMIC DNA]</scope>
    <source>
        <strain evidence="5 6">J-82</strain>
    </source>
</reference>
<protein>
    <submittedName>
        <fullName evidence="5">Substrate-binding domain-containing protein</fullName>
    </submittedName>
</protein>
<dbReference type="Gene3D" id="3.40.50.2300">
    <property type="match status" value="2"/>
</dbReference>
<evidence type="ECO:0000256" key="3">
    <source>
        <dbReference type="ARBA" id="ARBA00023163"/>
    </source>
</evidence>
<dbReference type="SMART" id="SM00354">
    <property type="entry name" value="HTH_LACI"/>
    <property type="match status" value="1"/>
</dbReference>
<keyword evidence="2" id="KW-0238">DNA-binding</keyword>
<dbReference type="GO" id="GO:0000976">
    <property type="term" value="F:transcription cis-regulatory region binding"/>
    <property type="evidence" value="ECO:0007669"/>
    <property type="project" value="TreeGrafter"/>
</dbReference>
<evidence type="ECO:0000259" key="4">
    <source>
        <dbReference type="PROSITE" id="PS50932"/>
    </source>
</evidence>
<dbReference type="Proteomes" id="UP000436284">
    <property type="component" value="Unassembled WGS sequence"/>
</dbReference>
<dbReference type="Pfam" id="PF13377">
    <property type="entry name" value="Peripla_BP_3"/>
    <property type="match status" value="1"/>
</dbReference>
<dbReference type="PANTHER" id="PTHR30146">
    <property type="entry name" value="LACI-RELATED TRANSCRIPTIONAL REPRESSOR"/>
    <property type="match status" value="1"/>
</dbReference>
<dbReference type="CDD" id="cd01392">
    <property type="entry name" value="HTH_LacI"/>
    <property type="match status" value="1"/>
</dbReference>
<evidence type="ECO:0000256" key="1">
    <source>
        <dbReference type="ARBA" id="ARBA00023015"/>
    </source>
</evidence>
<accession>A0A6N8TZZ2</accession>
<dbReference type="InterPro" id="IPR046335">
    <property type="entry name" value="LacI/GalR-like_sensor"/>
</dbReference>
<dbReference type="AlphaFoldDB" id="A0A6N8TZZ2"/>
<dbReference type="InterPro" id="IPR028082">
    <property type="entry name" value="Peripla_BP_I"/>
</dbReference>
<gene>
    <name evidence="5" type="ORF">GQ671_08865</name>
</gene>
<dbReference type="OrthoDB" id="1639518at2"/>
<dbReference type="InterPro" id="IPR010982">
    <property type="entry name" value="Lambda_DNA-bd_dom_sf"/>
</dbReference>
<dbReference type="Gene3D" id="1.10.260.40">
    <property type="entry name" value="lambda repressor-like DNA-binding domains"/>
    <property type="match status" value="1"/>
</dbReference>
<dbReference type="CDD" id="cd19977">
    <property type="entry name" value="PBP1_EndR-like"/>
    <property type="match status" value="1"/>
</dbReference>
<organism evidence="5 6">
    <name type="scientific">Salinicoccus hispanicus</name>
    <dbReference type="NCBI Taxonomy" id="157225"/>
    <lineage>
        <taxon>Bacteria</taxon>
        <taxon>Bacillati</taxon>
        <taxon>Bacillota</taxon>
        <taxon>Bacilli</taxon>
        <taxon>Bacillales</taxon>
        <taxon>Staphylococcaceae</taxon>
        <taxon>Salinicoccus</taxon>
    </lineage>
</organism>
<evidence type="ECO:0000313" key="6">
    <source>
        <dbReference type="Proteomes" id="UP000436284"/>
    </source>
</evidence>
<dbReference type="GO" id="GO:0003700">
    <property type="term" value="F:DNA-binding transcription factor activity"/>
    <property type="evidence" value="ECO:0007669"/>
    <property type="project" value="TreeGrafter"/>
</dbReference>
<dbReference type="EMBL" id="WUUK01000003">
    <property type="protein sequence ID" value="MXQ51380.1"/>
    <property type="molecule type" value="Genomic_DNA"/>
</dbReference>
<evidence type="ECO:0000313" key="5">
    <source>
        <dbReference type="EMBL" id="MXQ51380.1"/>
    </source>
</evidence>
<dbReference type="SUPFAM" id="SSF47413">
    <property type="entry name" value="lambda repressor-like DNA-binding domains"/>
    <property type="match status" value="1"/>
</dbReference>
<name>A0A6N8TZZ2_9STAP</name>
<dbReference type="SUPFAM" id="SSF53822">
    <property type="entry name" value="Periplasmic binding protein-like I"/>
    <property type="match status" value="1"/>
</dbReference>
<dbReference type="PROSITE" id="PS50932">
    <property type="entry name" value="HTH_LACI_2"/>
    <property type="match status" value="1"/>
</dbReference>
<feature type="domain" description="HTH lacI-type" evidence="4">
    <location>
        <begin position="4"/>
        <end position="59"/>
    </location>
</feature>
<comment type="caution">
    <text evidence="5">The sequence shown here is derived from an EMBL/GenBank/DDBJ whole genome shotgun (WGS) entry which is preliminary data.</text>
</comment>
<keyword evidence="3" id="KW-0804">Transcription</keyword>
<keyword evidence="6" id="KW-1185">Reference proteome</keyword>
<sequence length="332" mass="37631">MNRTTMADVAAKAKVSKTTVSHFINENFSYMGEETKKRIAEAIEELNYNPNIVAKSLKQKQTMSIGIIVANILHAFSTEVIRSIEDYAHMLGYHVIVCNADDDSEKEKNYISMLLAKQVDGLIVVPTAGNNALFSSLSDDDYPIVFIDRYIEDVPIPAFLTDNSLVIKKAYNHLIEKGHKSIGFISQDVSKGITPRIERYSAYKEMCSAYGITPYLISEKLEKIKDAVLHEIERNRFPKSVIVGNDLALYEVMRAIKEKELEIPQDLSLISIDNVTFTEFFSPGVTVIEQPTSLLGREAADHLFKKINNERIDYVIKRLKPELVERESVYEL</sequence>
<dbReference type="InterPro" id="IPR000843">
    <property type="entry name" value="HTH_LacI"/>
</dbReference>